<feature type="compositionally biased region" description="Basic and acidic residues" evidence="1">
    <location>
        <begin position="26"/>
        <end position="41"/>
    </location>
</feature>
<evidence type="ECO:0000313" key="2">
    <source>
        <dbReference type="EMBL" id="AHB50043.1"/>
    </source>
</evidence>
<feature type="region of interest" description="Disordered" evidence="1">
    <location>
        <begin position="61"/>
        <end position="109"/>
    </location>
</feature>
<protein>
    <recommendedName>
        <fullName evidence="4">FHA domain-containing protein</fullName>
    </recommendedName>
</protein>
<reference evidence="2 3" key="1">
    <citation type="journal article" date="2014" name="Genome Announc.">
        <title>Complete Genome Sequence of Hyphomicrobium nitrativorans Strain NL23, a Denitrifying Bacterium Isolated from Biofilm of a Methanol-Fed Denitrification System Treating Seawater at the Montreal Biodome.</title>
        <authorList>
            <person name="Martineau C."/>
            <person name="Villeneuve C."/>
            <person name="Mauffrey F."/>
            <person name="Villemur R."/>
        </authorList>
    </citation>
    <scope>NUCLEOTIDE SEQUENCE [LARGE SCALE GENOMIC DNA]</scope>
    <source>
        <strain evidence="2">NL23</strain>
    </source>
</reference>
<dbReference type="PATRIC" id="fig|1029756.8.peg.1348"/>
<name>V5SHM4_9HYPH</name>
<dbReference type="Proteomes" id="UP000018542">
    <property type="component" value="Chromosome"/>
</dbReference>
<accession>V5SHM4</accession>
<dbReference type="EMBL" id="CP006912">
    <property type="protein sequence ID" value="AHB50043.1"/>
    <property type="molecule type" value="Genomic_DNA"/>
</dbReference>
<dbReference type="Gene3D" id="2.60.200.20">
    <property type="match status" value="1"/>
</dbReference>
<dbReference type="STRING" id="1029756.W911_06435"/>
<dbReference type="KEGG" id="hni:W911_06435"/>
<dbReference type="InterPro" id="IPR008984">
    <property type="entry name" value="SMAD_FHA_dom_sf"/>
</dbReference>
<evidence type="ECO:0000313" key="3">
    <source>
        <dbReference type="Proteomes" id="UP000018542"/>
    </source>
</evidence>
<evidence type="ECO:0008006" key="4">
    <source>
        <dbReference type="Google" id="ProtNLM"/>
    </source>
</evidence>
<feature type="region of interest" description="Disordered" evidence="1">
    <location>
        <begin position="26"/>
        <end position="49"/>
    </location>
</feature>
<dbReference type="HOGENOM" id="CLU_1041088_0_0_5"/>
<dbReference type="SUPFAM" id="SSF49879">
    <property type="entry name" value="SMAD/FHA domain"/>
    <property type="match status" value="1"/>
</dbReference>
<dbReference type="RefSeq" id="WP_023786681.1">
    <property type="nucleotide sequence ID" value="NC_022997.1"/>
</dbReference>
<dbReference type="CDD" id="cd00060">
    <property type="entry name" value="FHA"/>
    <property type="match status" value="1"/>
</dbReference>
<gene>
    <name evidence="2" type="ORF">W911_06435</name>
</gene>
<evidence type="ECO:0000256" key="1">
    <source>
        <dbReference type="SAM" id="MobiDB-lite"/>
    </source>
</evidence>
<sequence length="246" mass="26131">MAAGADGQKSGRFLGSLKDALVAASREDTGRLEAETREREAAASQGGAIVPLDEATRIVHRSDAASPSAAEAAREARTPRTATAAQDSDSPPTTRVVRASGAKKDDGGSRTALVRGKFQVARGSFDEDPVVGWLVVVGGPGIGQFRPIFEGNNSLGRAESNRIPIDFGDDAISAEEQAYIRYDSSERSFLFVPNLAKTNVVSLNEKRPTSAAELTQMDVITMGRTQLVFVPFCGPDFDWSALQGET</sequence>
<dbReference type="AlphaFoldDB" id="V5SHM4"/>
<proteinExistence type="predicted"/>
<organism evidence="2 3">
    <name type="scientific">Hyphomicrobium nitrativorans NL23</name>
    <dbReference type="NCBI Taxonomy" id="1029756"/>
    <lineage>
        <taxon>Bacteria</taxon>
        <taxon>Pseudomonadati</taxon>
        <taxon>Pseudomonadota</taxon>
        <taxon>Alphaproteobacteria</taxon>
        <taxon>Hyphomicrobiales</taxon>
        <taxon>Hyphomicrobiaceae</taxon>
        <taxon>Hyphomicrobium</taxon>
    </lineage>
</organism>
<keyword evidence="3" id="KW-1185">Reference proteome</keyword>